<feature type="chain" id="PRO_5016061921" evidence="1">
    <location>
        <begin position="24"/>
        <end position="1002"/>
    </location>
</feature>
<dbReference type="Proteomes" id="UP000249239">
    <property type="component" value="Unassembled WGS sequence"/>
</dbReference>
<dbReference type="AlphaFoldDB" id="A0A2W7NAW5"/>
<proteinExistence type="predicted"/>
<sequence>MKYFKISVVVCALLTLFPLKQLAQNAIKIDINAIVSGADGAPIQGAVVYCKPDDVSATTGADGAFAISASLNAPLTVNAIGFKTKAVAAVPDLKNITLEEDIETVQVAFRKVKKSDLLVGVSSVNVKEIIKKNFSTYSLDGMSALTNSSNWGNGSYLLLVDGVPRASGNVNMDEVDQVSFLKGASAVALYGSRAAKGVVYITTKRGEANTQEISVRANTGMNFPKAYPKYLGSAEYMTLYNEARVNDGLTPLYSDESIYHHASGENPFRYPDVDFFSSDYLKKAYNYTVVSTEVKGGGERARYYSNFGFANSGGLLNFGEAIENSGNNRFNVRGNIDVDLNDYLSCYVDANVIFYTGRGVNANYWAESATLRPNRFSPLVPIDMIEADDASSNDFVKNSNYIIDGKYMLGGSSLHQTNPFAAIYAGGYNRYNSRQFQFKTGVNADLNNVLEGLSFNTMIAVDYSNTYSLAYNYQYAVYEPTWSNYQGGDLIASLTKYGKDATSGNQNVSGSWYSQTIALSGQFNYLRSFNDVHNVSGTLVAAGFQVGESGIYHKTANANMGLQLGYNFMNKYYFDFSGALIHSAKMPENNRKAFSPTVSLGWRLSEEAFMDNVSAIDDLKLSVSAGIIHTDLDVANYYMYQGYYTYKDAGYYGWKDGTGVQSFDRRLGSNPNMKFPKREEISLGLDGSFFNRLITLNGSLFATRTTGNLVQSYVDYPSYFSTGYPQYSEVPYVNYNDDQRIGADFYVTLNKKIGQVDWSLGVSGMVFDSEALKRSENYEFEYQNDAGKPLDALWGLKSDGFFKDADDIAASDYQTFGQVKPGDIKYIDQNNDGLIDSKDAVYLGKAGWYGSPFSMGVNLTVKWKNFTFFAMGTGRYGAHAFKSGSYYWVDGDDKYSEVVRDRWTEQTKDSAKYPRLTTLTSDNNFRNSDFWLYSTDRFDLEKVQVTYKLPQSLLSRTFISDMDVYVAGYDLLTIAPEREILERNVGSAPQTRFYNVGLKATF</sequence>
<dbReference type="InterPro" id="IPR023997">
    <property type="entry name" value="TonB-dep_OMP_SusC/RagA_CS"/>
</dbReference>
<dbReference type="InterPro" id="IPR008969">
    <property type="entry name" value="CarboxyPept-like_regulatory"/>
</dbReference>
<gene>
    <name evidence="3" type="ORF">LX69_01563</name>
</gene>
<feature type="signal peptide" evidence="1">
    <location>
        <begin position="1"/>
        <end position="23"/>
    </location>
</feature>
<dbReference type="OrthoDB" id="9768177at2"/>
<name>A0A2W7NAW5_9BACT</name>
<keyword evidence="4" id="KW-1185">Reference proteome</keyword>
<dbReference type="Gene3D" id="2.170.130.10">
    <property type="entry name" value="TonB-dependent receptor, plug domain"/>
    <property type="match status" value="1"/>
</dbReference>
<keyword evidence="1" id="KW-0732">Signal</keyword>
<reference evidence="3 4" key="1">
    <citation type="submission" date="2018-06" db="EMBL/GenBank/DDBJ databases">
        <title>Genomic Encyclopedia of Archaeal and Bacterial Type Strains, Phase II (KMG-II): from individual species to whole genera.</title>
        <authorList>
            <person name="Goeker M."/>
        </authorList>
    </citation>
    <scope>NUCLEOTIDE SEQUENCE [LARGE SCALE GENOMIC DNA]</scope>
    <source>
        <strain evidence="3 4">DSM 6779</strain>
    </source>
</reference>
<evidence type="ECO:0000259" key="2">
    <source>
        <dbReference type="Pfam" id="PF07715"/>
    </source>
</evidence>
<evidence type="ECO:0000256" key="1">
    <source>
        <dbReference type="SAM" id="SignalP"/>
    </source>
</evidence>
<dbReference type="Pfam" id="PF07715">
    <property type="entry name" value="Plug"/>
    <property type="match status" value="1"/>
</dbReference>
<dbReference type="EMBL" id="QKZK01000010">
    <property type="protein sequence ID" value="PZX17248.1"/>
    <property type="molecule type" value="Genomic_DNA"/>
</dbReference>
<dbReference type="SUPFAM" id="SSF56935">
    <property type="entry name" value="Porins"/>
    <property type="match status" value="1"/>
</dbReference>
<feature type="domain" description="TonB-dependent receptor plug" evidence="2">
    <location>
        <begin position="115"/>
        <end position="198"/>
    </location>
</feature>
<dbReference type="InterPro" id="IPR023996">
    <property type="entry name" value="TonB-dep_OMP_SusC/RagA"/>
</dbReference>
<organism evidence="3 4">
    <name type="scientific">Breznakibacter xylanolyticus</name>
    <dbReference type="NCBI Taxonomy" id="990"/>
    <lineage>
        <taxon>Bacteria</taxon>
        <taxon>Pseudomonadati</taxon>
        <taxon>Bacteroidota</taxon>
        <taxon>Bacteroidia</taxon>
        <taxon>Marinilabiliales</taxon>
        <taxon>Marinilabiliaceae</taxon>
        <taxon>Breznakibacter</taxon>
    </lineage>
</organism>
<dbReference type="SUPFAM" id="SSF49464">
    <property type="entry name" value="Carboxypeptidase regulatory domain-like"/>
    <property type="match status" value="1"/>
</dbReference>
<dbReference type="NCBIfam" id="TIGR04057">
    <property type="entry name" value="SusC_RagA_signa"/>
    <property type="match status" value="1"/>
</dbReference>
<dbReference type="NCBIfam" id="TIGR04056">
    <property type="entry name" value="OMP_RagA_SusC"/>
    <property type="match status" value="1"/>
</dbReference>
<comment type="caution">
    <text evidence="3">The sequence shown here is derived from an EMBL/GenBank/DDBJ whole genome shotgun (WGS) entry which is preliminary data.</text>
</comment>
<dbReference type="InterPro" id="IPR012910">
    <property type="entry name" value="Plug_dom"/>
</dbReference>
<protein>
    <submittedName>
        <fullName evidence="3">TonB-linked SusC/RagA family outer membrane protein</fullName>
    </submittedName>
</protein>
<evidence type="ECO:0000313" key="3">
    <source>
        <dbReference type="EMBL" id="PZX17248.1"/>
    </source>
</evidence>
<dbReference type="RefSeq" id="WP_111445240.1">
    <property type="nucleotide sequence ID" value="NZ_QKZK01000010.1"/>
</dbReference>
<evidence type="ECO:0000313" key="4">
    <source>
        <dbReference type="Proteomes" id="UP000249239"/>
    </source>
</evidence>
<dbReference type="InterPro" id="IPR037066">
    <property type="entry name" value="Plug_dom_sf"/>
</dbReference>
<accession>A0A2W7NAW5</accession>